<organism evidence="3 4">
    <name type="scientific">Ensifer adhaerens</name>
    <name type="common">Sinorhizobium morelense</name>
    <dbReference type="NCBI Taxonomy" id="106592"/>
    <lineage>
        <taxon>Bacteria</taxon>
        <taxon>Pseudomonadati</taxon>
        <taxon>Pseudomonadota</taxon>
        <taxon>Alphaproteobacteria</taxon>
        <taxon>Hyphomicrobiales</taxon>
        <taxon>Rhizobiaceae</taxon>
        <taxon>Sinorhizobium/Ensifer group</taxon>
        <taxon>Ensifer</taxon>
    </lineage>
</organism>
<proteinExistence type="inferred from homology"/>
<sequence length="549" mass="57977">MNSLRAAVLLLLFFVGSPVWAEKRVALVIGNSAYRHAPQLANPQNDAGDMASKLTALGFVVVTGRDLDLTGMRGVIREFVGKVEGADVALFFYAGHGLQVNGGNYIIPIDAQLKSNNDLDFEALPIELVLAAMERNAKVNLVFLDACRDNPLATTLARSLGTRSVVVGRGLAKLDTGVGSLIAFATQPGNVALDGAGRNSPFTSALLQHLGTPGQSITDDLIAVRRAVLQVTGGKQIPWDSSSLTGPVVLNPAKIPETPTNSAVVTSDTDRSVELSFWNSIKDATERNFFEAYLQQYPSGAFVTLAKLKIAAIEARDKERETAELGQGDLKRAALPKVTGVPPELAKLEQTTPGLKGSSDPTSQMSAGELTLITQRELVRVGCLEQVDGKWGSGSQKALQAYAERKGIKLASLTPTEELVNSLKAAGGRVCPLVCGNGMEVRGNRCVAAGLSVFNGVWKLTRHATTDCGDWRELSTSILVNDGVVSSSSGLSGKVARNGTINMTLTFVHKGRKGGNILTGMIKNDKGKGRFKGTGAGSGCSGTVTMSRM</sequence>
<dbReference type="InterPro" id="IPR015917">
    <property type="entry name" value="Pept_C14A"/>
</dbReference>
<dbReference type="OrthoDB" id="9816009at2"/>
<dbReference type="AlphaFoldDB" id="A0A9Q9DDQ2"/>
<evidence type="ECO:0000313" key="3">
    <source>
        <dbReference type="EMBL" id="USJ27202.1"/>
    </source>
</evidence>
<dbReference type="SUPFAM" id="SSF52129">
    <property type="entry name" value="Caspase-like"/>
    <property type="match status" value="1"/>
</dbReference>
<dbReference type="InterPro" id="IPR011600">
    <property type="entry name" value="Pept_C14_caspase"/>
</dbReference>
<dbReference type="InterPro" id="IPR052039">
    <property type="entry name" value="Caspase-related_regulators"/>
</dbReference>
<dbReference type="EMBL" id="CP098809">
    <property type="protein sequence ID" value="USJ27202.1"/>
    <property type="molecule type" value="Genomic_DNA"/>
</dbReference>
<feature type="domain" description="Caspase family p20" evidence="2">
    <location>
        <begin position="22"/>
        <end position="99"/>
    </location>
</feature>
<name>A0A9Q9DDQ2_ENSAD</name>
<dbReference type="GO" id="GO:0006508">
    <property type="term" value="P:proteolysis"/>
    <property type="evidence" value="ECO:0007669"/>
    <property type="project" value="InterPro"/>
</dbReference>
<dbReference type="PANTHER" id="PTHR22576:SF37">
    <property type="entry name" value="MUCOSA-ASSOCIATED LYMPHOID TISSUE LYMPHOMA TRANSLOCATION PROTEIN 1"/>
    <property type="match status" value="1"/>
</dbReference>
<gene>
    <name evidence="3" type="ORF">NE863_32450</name>
</gene>
<dbReference type="PANTHER" id="PTHR22576">
    <property type="entry name" value="MUCOSA ASSOCIATED LYMPHOID TISSUE LYMPHOMA TRANSLOCATION PROTEIN 1/PARACASPASE"/>
    <property type="match status" value="1"/>
</dbReference>
<geneLocation type="plasmid" evidence="3 4">
    <name>pB</name>
</geneLocation>
<dbReference type="Proteomes" id="UP001055460">
    <property type="component" value="Plasmid pB"/>
</dbReference>
<evidence type="ECO:0000313" key="4">
    <source>
        <dbReference type="Proteomes" id="UP001055460"/>
    </source>
</evidence>
<dbReference type="InterPro" id="IPR029030">
    <property type="entry name" value="Caspase-like_dom_sf"/>
</dbReference>
<dbReference type="Pfam" id="PF00656">
    <property type="entry name" value="Peptidase_C14"/>
    <property type="match status" value="1"/>
</dbReference>
<dbReference type="PROSITE" id="PS50208">
    <property type="entry name" value="CASPASE_P20"/>
    <property type="match status" value="1"/>
</dbReference>
<evidence type="ECO:0000259" key="2">
    <source>
        <dbReference type="PROSITE" id="PS50208"/>
    </source>
</evidence>
<keyword evidence="3" id="KW-0614">Plasmid</keyword>
<dbReference type="GO" id="GO:0004197">
    <property type="term" value="F:cysteine-type endopeptidase activity"/>
    <property type="evidence" value="ECO:0007669"/>
    <property type="project" value="InterPro"/>
</dbReference>
<dbReference type="Gene3D" id="3.40.50.1460">
    <property type="match status" value="1"/>
</dbReference>
<dbReference type="SMART" id="SM00115">
    <property type="entry name" value="CASc"/>
    <property type="match status" value="1"/>
</dbReference>
<accession>A0A9Q9DDQ2</accession>
<protein>
    <submittedName>
        <fullName evidence="3">Caspase domain-containing protein</fullName>
    </submittedName>
</protein>
<dbReference type="RefSeq" id="WP_110819048.1">
    <property type="nucleotide sequence ID" value="NZ_CP098809.1"/>
</dbReference>
<comment type="similarity">
    <text evidence="1">Belongs to the peptidase C14A family.</text>
</comment>
<evidence type="ECO:0000256" key="1">
    <source>
        <dbReference type="ARBA" id="ARBA00010134"/>
    </source>
</evidence>
<dbReference type="InterPro" id="IPR001309">
    <property type="entry name" value="Pept_C14_p20"/>
</dbReference>
<reference evidence="3" key="1">
    <citation type="submission" date="2022-06" db="EMBL/GenBank/DDBJ databases">
        <title>Physiological and biochemical characterization and genomic elucidation of a strain of the genus Ensifer adhaerens M8 that combines arsenic oxidation and chromium reduction.</title>
        <authorList>
            <person name="Li X."/>
            <person name="Yu c."/>
        </authorList>
    </citation>
    <scope>NUCLEOTIDE SEQUENCE</scope>
    <source>
        <strain evidence="3">M8</strain>
        <plasmid evidence="3">pB</plasmid>
    </source>
</reference>